<protein>
    <submittedName>
        <fullName evidence="8">Uncharacterized protein</fullName>
    </submittedName>
</protein>
<gene>
    <name evidence="8" type="ORF">GP486_004386</name>
</gene>
<dbReference type="Pfam" id="PF00400">
    <property type="entry name" value="WD40"/>
    <property type="match status" value="1"/>
</dbReference>
<keyword evidence="5" id="KW-0804">Transcription</keyword>
<evidence type="ECO:0000313" key="9">
    <source>
        <dbReference type="Proteomes" id="UP000750711"/>
    </source>
</evidence>
<accession>A0A9P8RPT0</accession>
<keyword evidence="4" id="KW-0805">Transcription regulation</keyword>
<keyword evidence="3" id="KW-0677">Repeat</keyword>
<feature type="repeat" description="WD" evidence="6">
    <location>
        <begin position="1"/>
        <end position="35"/>
    </location>
</feature>
<evidence type="ECO:0000256" key="6">
    <source>
        <dbReference type="PROSITE-ProRule" id="PRU00221"/>
    </source>
</evidence>
<keyword evidence="9" id="KW-1185">Reference proteome</keyword>
<feature type="region of interest" description="Disordered" evidence="7">
    <location>
        <begin position="226"/>
        <end position="256"/>
    </location>
</feature>
<evidence type="ECO:0000256" key="2">
    <source>
        <dbReference type="ARBA" id="ARBA00022574"/>
    </source>
</evidence>
<organism evidence="8 9">
    <name type="scientific">Trichoglossum hirsutum</name>
    <dbReference type="NCBI Taxonomy" id="265104"/>
    <lineage>
        <taxon>Eukaryota</taxon>
        <taxon>Fungi</taxon>
        <taxon>Dikarya</taxon>
        <taxon>Ascomycota</taxon>
        <taxon>Pezizomycotina</taxon>
        <taxon>Geoglossomycetes</taxon>
        <taxon>Geoglossales</taxon>
        <taxon>Geoglossaceae</taxon>
        <taxon>Trichoglossum</taxon>
    </lineage>
</organism>
<dbReference type="InterPro" id="IPR001680">
    <property type="entry name" value="WD40_rpt"/>
</dbReference>
<dbReference type="InterPro" id="IPR015943">
    <property type="entry name" value="WD40/YVTN_repeat-like_dom_sf"/>
</dbReference>
<dbReference type="EMBL" id="JAGHQM010000684">
    <property type="protein sequence ID" value="KAH0558996.1"/>
    <property type="molecule type" value="Genomic_DNA"/>
</dbReference>
<evidence type="ECO:0000256" key="1">
    <source>
        <dbReference type="ARBA" id="ARBA00008075"/>
    </source>
</evidence>
<feature type="compositionally biased region" description="Polar residues" evidence="7">
    <location>
        <begin position="228"/>
        <end position="249"/>
    </location>
</feature>
<dbReference type="InterPro" id="IPR051243">
    <property type="entry name" value="PcG_WD-repeat"/>
</dbReference>
<dbReference type="PANTHER" id="PTHR10253">
    <property type="entry name" value="POLYCOMB PROTEIN"/>
    <property type="match status" value="1"/>
</dbReference>
<dbReference type="PROSITE" id="PS50082">
    <property type="entry name" value="WD_REPEATS_2"/>
    <property type="match status" value="1"/>
</dbReference>
<comment type="caution">
    <text evidence="8">The sequence shown here is derived from an EMBL/GenBank/DDBJ whole genome shotgun (WGS) entry which is preliminary data.</text>
</comment>
<evidence type="ECO:0000313" key="8">
    <source>
        <dbReference type="EMBL" id="KAH0558996.1"/>
    </source>
</evidence>
<evidence type="ECO:0000256" key="4">
    <source>
        <dbReference type="ARBA" id="ARBA00023015"/>
    </source>
</evidence>
<keyword evidence="2 6" id="KW-0853">WD repeat</keyword>
<sequence>MDLAISPTSPLVLASASADHTVRLWSLDDAHDTSVDGRQPCAAICAGEGHRETVLSIVRIWVLPTLPDSNTGTDTPTFLHYPHFSTTEVHSDYVDCVAFHHDLILSKAAREGKIVLWHIKNFSSQVPPPSPEKNPTTHDWKDTRSAFGDGFERLLQFKVPGDNDPFFMRFDLFSAPERHPVLAMGDMYGKVSMWDLTRLVDSAGIPAALLTKMVKKMNSKTRNLVAKAQQQRDGSAASSTVSSNAINDDSQQAASSQSSVATGKIYDLSDPFTRLEAHATVGLTKYNSTVRKAAWSVGGEWLVVCGEQGMLSILRRWTDGIPPA</sequence>
<dbReference type="Gene3D" id="2.130.10.10">
    <property type="entry name" value="YVTN repeat-like/Quinoprotein amine dehydrogenase"/>
    <property type="match status" value="1"/>
</dbReference>
<comment type="similarity">
    <text evidence="1">Belongs to the WD repeat ESC family.</text>
</comment>
<dbReference type="SUPFAM" id="SSF50978">
    <property type="entry name" value="WD40 repeat-like"/>
    <property type="match status" value="1"/>
</dbReference>
<evidence type="ECO:0000256" key="5">
    <source>
        <dbReference type="ARBA" id="ARBA00023163"/>
    </source>
</evidence>
<evidence type="ECO:0000256" key="3">
    <source>
        <dbReference type="ARBA" id="ARBA00022737"/>
    </source>
</evidence>
<dbReference type="AlphaFoldDB" id="A0A9P8RPT0"/>
<name>A0A9P8RPT0_9PEZI</name>
<dbReference type="Proteomes" id="UP000750711">
    <property type="component" value="Unassembled WGS sequence"/>
</dbReference>
<proteinExistence type="inferred from homology"/>
<reference evidence="8" key="1">
    <citation type="submission" date="2021-03" db="EMBL/GenBank/DDBJ databases">
        <title>Comparative genomics and phylogenomic investigation of the class Geoglossomycetes provide insights into ecological specialization and systematics.</title>
        <authorList>
            <person name="Melie T."/>
            <person name="Pirro S."/>
            <person name="Miller A.N."/>
            <person name="Quandt A."/>
        </authorList>
    </citation>
    <scope>NUCLEOTIDE SEQUENCE</scope>
    <source>
        <strain evidence="8">CAQ_001_2017</strain>
    </source>
</reference>
<evidence type="ECO:0000256" key="7">
    <source>
        <dbReference type="SAM" id="MobiDB-lite"/>
    </source>
</evidence>
<dbReference type="InterPro" id="IPR036322">
    <property type="entry name" value="WD40_repeat_dom_sf"/>
</dbReference>